<gene>
    <name evidence="1" type="ORF">Tci_008501</name>
</gene>
<protein>
    <submittedName>
        <fullName evidence="1">Uncharacterized protein</fullName>
    </submittedName>
</protein>
<reference evidence="1" key="1">
    <citation type="journal article" date="2019" name="Sci. Rep.">
        <title>Draft genome of Tanacetum cinerariifolium, the natural source of mosquito coil.</title>
        <authorList>
            <person name="Yamashiro T."/>
            <person name="Shiraishi A."/>
            <person name="Satake H."/>
            <person name="Nakayama K."/>
        </authorList>
    </citation>
    <scope>NUCLEOTIDE SEQUENCE</scope>
</reference>
<accession>A0A6L2JHP1</accession>
<proteinExistence type="predicted"/>
<organism evidence="1">
    <name type="scientific">Tanacetum cinerariifolium</name>
    <name type="common">Dalmatian daisy</name>
    <name type="synonym">Chrysanthemum cinerariifolium</name>
    <dbReference type="NCBI Taxonomy" id="118510"/>
    <lineage>
        <taxon>Eukaryota</taxon>
        <taxon>Viridiplantae</taxon>
        <taxon>Streptophyta</taxon>
        <taxon>Embryophyta</taxon>
        <taxon>Tracheophyta</taxon>
        <taxon>Spermatophyta</taxon>
        <taxon>Magnoliopsida</taxon>
        <taxon>eudicotyledons</taxon>
        <taxon>Gunneridae</taxon>
        <taxon>Pentapetalae</taxon>
        <taxon>asterids</taxon>
        <taxon>campanulids</taxon>
        <taxon>Asterales</taxon>
        <taxon>Asteraceae</taxon>
        <taxon>Asteroideae</taxon>
        <taxon>Anthemideae</taxon>
        <taxon>Anthemidinae</taxon>
        <taxon>Tanacetum</taxon>
    </lineage>
</organism>
<comment type="caution">
    <text evidence="1">The sequence shown here is derived from an EMBL/GenBank/DDBJ whole genome shotgun (WGS) entry which is preliminary data.</text>
</comment>
<sequence length="106" mass="12418">MSQIPTDRAALDEYMAVWFRSEVSDTFELRSMVVRVRTQVQGNIWSRRRAIDHLESIKDCPTYGWLKRLKENHEEDSTYSEVLGDLVDKLCASILKKENDASDMEY</sequence>
<name>A0A6L2JHP1_TANCI</name>
<dbReference type="AlphaFoldDB" id="A0A6L2JHP1"/>
<dbReference type="EMBL" id="BKCJ010000820">
    <property type="protein sequence ID" value="GEU36523.1"/>
    <property type="molecule type" value="Genomic_DNA"/>
</dbReference>
<evidence type="ECO:0000313" key="1">
    <source>
        <dbReference type="EMBL" id="GEU36523.1"/>
    </source>
</evidence>